<evidence type="ECO:0000313" key="2">
    <source>
        <dbReference type="EMBL" id="PWN43634.1"/>
    </source>
</evidence>
<evidence type="ECO:0000256" key="1">
    <source>
        <dbReference type="SAM" id="MobiDB-lite"/>
    </source>
</evidence>
<dbReference type="Proteomes" id="UP000245783">
    <property type="component" value="Unassembled WGS sequence"/>
</dbReference>
<name>A0A316W282_9BASI</name>
<dbReference type="GeneID" id="37037912"/>
<organism evidence="2 3">
    <name type="scientific">Ceraceosorus guamensis</name>
    <dbReference type="NCBI Taxonomy" id="1522189"/>
    <lineage>
        <taxon>Eukaryota</taxon>
        <taxon>Fungi</taxon>
        <taxon>Dikarya</taxon>
        <taxon>Basidiomycota</taxon>
        <taxon>Ustilaginomycotina</taxon>
        <taxon>Exobasidiomycetes</taxon>
        <taxon>Ceraceosorales</taxon>
        <taxon>Ceraceosoraceae</taxon>
        <taxon>Ceraceosorus</taxon>
    </lineage>
</organism>
<evidence type="ECO:0000313" key="3">
    <source>
        <dbReference type="Proteomes" id="UP000245783"/>
    </source>
</evidence>
<feature type="compositionally biased region" description="Basic residues" evidence="1">
    <location>
        <begin position="215"/>
        <end position="224"/>
    </location>
</feature>
<sequence>MPTARSVPVPRAVPKVDVNAVNFPICVRTFFAEGEKSAQGNATALRQLAYMKSEYRKLYAFKRASKLAHQKELQKVFDQAIVVIEKTLDVNKRKYMRIYPTMDVLEQKRHFAHLVQEMESFNAHVKAVGIAKLPKNAFKDHDNDGDYNNGCNKHGNPLPFARLNRNMAPNLSLLWSSFASLLADAASGPLTSKVGSESGPSTSKVGTKSGTTKSFARKARFGKA</sequence>
<dbReference type="AlphaFoldDB" id="A0A316W282"/>
<accession>A0A316W282</accession>
<dbReference type="OrthoDB" id="10359247at2759"/>
<gene>
    <name evidence="2" type="ORF">IE81DRAFT_346432</name>
</gene>
<reference evidence="2 3" key="1">
    <citation type="journal article" date="2018" name="Mol. Biol. Evol.">
        <title>Broad Genomic Sampling Reveals a Smut Pathogenic Ancestry of the Fungal Clade Ustilaginomycotina.</title>
        <authorList>
            <person name="Kijpornyongpan T."/>
            <person name="Mondo S.J."/>
            <person name="Barry K."/>
            <person name="Sandor L."/>
            <person name="Lee J."/>
            <person name="Lipzen A."/>
            <person name="Pangilinan J."/>
            <person name="LaButti K."/>
            <person name="Hainaut M."/>
            <person name="Henrissat B."/>
            <person name="Grigoriev I.V."/>
            <person name="Spatafora J.W."/>
            <person name="Aime M.C."/>
        </authorList>
    </citation>
    <scope>NUCLEOTIDE SEQUENCE [LARGE SCALE GENOMIC DNA]</scope>
    <source>
        <strain evidence="2 3">MCA 4658</strain>
    </source>
</reference>
<dbReference type="RefSeq" id="XP_025370794.1">
    <property type="nucleotide sequence ID" value="XM_025516042.1"/>
</dbReference>
<proteinExistence type="predicted"/>
<dbReference type="EMBL" id="KZ819368">
    <property type="protein sequence ID" value="PWN43634.1"/>
    <property type="molecule type" value="Genomic_DNA"/>
</dbReference>
<protein>
    <submittedName>
        <fullName evidence="2">Uncharacterized protein</fullName>
    </submittedName>
</protein>
<feature type="compositionally biased region" description="Low complexity" evidence="1">
    <location>
        <begin position="198"/>
        <end position="214"/>
    </location>
</feature>
<keyword evidence="3" id="KW-1185">Reference proteome</keyword>
<feature type="region of interest" description="Disordered" evidence="1">
    <location>
        <begin position="189"/>
        <end position="224"/>
    </location>
</feature>
<dbReference type="InParanoid" id="A0A316W282"/>